<dbReference type="GO" id="GO:0007018">
    <property type="term" value="P:microtubule-based movement"/>
    <property type="evidence" value="ECO:0007669"/>
    <property type="project" value="InterPro"/>
</dbReference>
<name>A0AAD9K100_9ANNE</name>
<dbReference type="GO" id="GO:0005876">
    <property type="term" value="C:spindle microtubule"/>
    <property type="evidence" value="ECO:0007669"/>
    <property type="project" value="TreeGrafter"/>
</dbReference>
<dbReference type="GO" id="GO:0005634">
    <property type="term" value="C:nucleus"/>
    <property type="evidence" value="ECO:0007669"/>
    <property type="project" value="TreeGrafter"/>
</dbReference>
<evidence type="ECO:0000259" key="10">
    <source>
        <dbReference type="PROSITE" id="PS50067"/>
    </source>
</evidence>
<dbReference type="GO" id="GO:0008017">
    <property type="term" value="F:microtubule binding"/>
    <property type="evidence" value="ECO:0007669"/>
    <property type="project" value="InterPro"/>
</dbReference>
<dbReference type="Proteomes" id="UP001208570">
    <property type="component" value="Unassembled WGS sequence"/>
</dbReference>
<dbReference type="InterPro" id="IPR001752">
    <property type="entry name" value="Kinesin_motor_dom"/>
</dbReference>
<evidence type="ECO:0000256" key="3">
    <source>
        <dbReference type="ARBA" id="ARBA00022553"/>
    </source>
</evidence>
<keyword evidence="7 9" id="KW-0505">Motor protein</keyword>
<evidence type="ECO:0000256" key="9">
    <source>
        <dbReference type="PROSITE-ProRule" id="PRU00283"/>
    </source>
</evidence>
<keyword evidence="4 9" id="KW-0547">Nucleotide-binding</keyword>
<evidence type="ECO:0000313" key="12">
    <source>
        <dbReference type="Proteomes" id="UP001208570"/>
    </source>
</evidence>
<dbReference type="Gene3D" id="3.40.850.10">
    <property type="entry name" value="Kinesin motor domain"/>
    <property type="match status" value="1"/>
</dbReference>
<protein>
    <recommendedName>
        <fullName evidence="10">Kinesin motor domain-containing protein</fullName>
    </recommendedName>
</protein>
<comment type="similarity">
    <text evidence="9">Belongs to the TRAFAC class myosin-kinesin ATPase superfamily. Kinesin family.</text>
</comment>
<dbReference type="PANTHER" id="PTHR47970:SF29">
    <property type="entry name" value="KINESIN FAMILY MEMBER 20B"/>
    <property type="match status" value="1"/>
</dbReference>
<dbReference type="GO" id="GO:0008574">
    <property type="term" value="F:plus-end-directed microtubule motor activity"/>
    <property type="evidence" value="ECO:0007669"/>
    <property type="project" value="TreeGrafter"/>
</dbReference>
<evidence type="ECO:0000256" key="8">
    <source>
        <dbReference type="ARBA" id="ARBA00023212"/>
    </source>
</evidence>
<dbReference type="SMART" id="SM00129">
    <property type="entry name" value="KISc"/>
    <property type="match status" value="1"/>
</dbReference>
<dbReference type="AlphaFoldDB" id="A0AAD9K100"/>
<feature type="non-terminal residue" evidence="11">
    <location>
        <position position="1"/>
    </location>
</feature>
<evidence type="ECO:0000256" key="1">
    <source>
        <dbReference type="ARBA" id="ARBA00004186"/>
    </source>
</evidence>
<keyword evidence="3" id="KW-0597">Phosphoprotein</keyword>
<keyword evidence="12" id="KW-1185">Reference proteome</keyword>
<dbReference type="GO" id="GO:0090307">
    <property type="term" value="P:mitotic spindle assembly"/>
    <property type="evidence" value="ECO:0007669"/>
    <property type="project" value="TreeGrafter"/>
</dbReference>
<reference evidence="11" key="1">
    <citation type="journal article" date="2023" name="Mol. Biol. Evol.">
        <title>Third-Generation Sequencing Reveals the Adaptive Role of the Epigenome in Three Deep-Sea Polychaetes.</title>
        <authorList>
            <person name="Perez M."/>
            <person name="Aroh O."/>
            <person name="Sun Y."/>
            <person name="Lan Y."/>
            <person name="Juniper S.K."/>
            <person name="Young C.R."/>
            <person name="Angers B."/>
            <person name="Qian P.Y."/>
        </authorList>
    </citation>
    <scope>NUCLEOTIDE SEQUENCE</scope>
    <source>
        <strain evidence="11">P08H-3</strain>
    </source>
</reference>
<sequence>NCIRVDGDNTLVAFAPKDSNTYRNAQHQVGRGISQKFTFSKIFNDKVGQKQFFDEAVLGTVKEFISGQNCLVFTYGVTNSGKTYTIQGVQRDVGILPRSLEVIFNSIRDSQWDGCMLKPHMFCEVVRLPSGQEDEEKKMKNALLKQAELE</sequence>
<evidence type="ECO:0000313" key="11">
    <source>
        <dbReference type="EMBL" id="KAK2162882.1"/>
    </source>
</evidence>
<evidence type="ECO:0000256" key="2">
    <source>
        <dbReference type="ARBA" id="ARBA00022490"/>
    </source>
</evidence>
<feature type="non-terminal residue" evidence="11">
    <location>
        <position position="150"/>
    </location>
</feature>
<proteinExistence type="inferred from homology"/>
<keyword evidence="6" id="KW-0175">Coiled coil</keyword>
<dbReference type="GO" id="GO:0005524">
    <property type="term" value="F:ATP binding"/>
    <property type="evidence" value="ECO:0007669"/>
    <property type="project" value="UniProtKB-UniRule"/>
</dbReference>
<dbReference type="InterPro" id="IPR027417">
    <property type="entry name" value="P-loop_NTPase"/>
</dbReference>
<dbReference type="InterPro" id="IPR047149">
    <property type="entry name" value="KIF11-like"/>
</dbReference>
<keyword evidence="8" id="KW-0206">Cytoskeleton</keyword>
<evidence type="ECO:0000256" key="4">
    <source>
        <dbReference type="ARBA" id="ARBA00022741"/>
    </source>
</evidence>
<feature type="domain" description="Kinesin motor" evidence="10">
    <location>
        <begin position="1"/>
        <end position="150"/>
    </location>
</feature>
<dbReference type="EMBL" id="JAODUP010000090">
    <property type="protein sequence ID" value="KAK2162882.1"/>
    <property type="molecule type" value="Genomic_DNA"/>
</dbReference>
<dbReference type="Pfam" id="PF00225">
    <property type="entry name" value="Kinesin"/>
    <property type="match status" value="1"/>
</dbReference>
<comment type="caution">
    <text evidence="11">The sequence shown here is derived from an EMBL/GenBank/DDBJ whole genome shotgun (WGS) entry which is preliminary data.</text>
</comment>
<dbReference type="PANTHER" id="PTHR47970">
    <property type="entry name" value="KINESIN-LIKE PROTEIN KIF11"/>
    <property type="match status" value="1"/>
</dbReference>
<dbReference type="PROSITE" id="PS50067">
    <property type="entry name" value="KINESIN_MOTOR_2"/>
    <property type="match status" value="1"/>
</dbReference>
<evidence type="ECO:0000256" key="6">
    <source>
        <dbReference type="ARBA" id="ARBA00023054"/>
    </source>
</evidence>
<dbReference type="GO" id="GO:0051231">
    <property type="term" value="P:spindle elongation"/>
    <property type="evidence" value="ECO:0007669"/>
    <property type="project" value="TreeGrafter"/>
</dbReference>
<keyword evidence="2" id="KW-0963">Cytoplasm</keyword>
<dbReference type="InterPro" id="IPR036961">
    <property type="entry name" value="Kinesin_motor_dom_sf"/>
</dbReference>
<dbReference type="SUPFAM" id="SSF52540">
    <property type="entry name" value="P-loop containing nucleoside triphosphate hydrolases"/>
    <property type="match status" value="1"/>
</dbReference>
<dbReference type="GO" id="GO:0072686">
    <property type="term" value="C:mitotic spindle"/>
    <property type="evidence" value="ECO:0007669"/>
    <property type="project" value="TreeGrafter"/>
</dbReference>
<evidence type="ECO:0000256" key="7">
    <source>
        <dbReference type="ARBA" id="ARBA00023175"/>
    </source>
</evidence>
<accession>A0AAD9K100</accession>
<evidence type="ECO:0000256" key="5">
    <source>
        <dbReference type="ARBA" id="ARBA00022840"/>
    </source>
</evidence>
<feature type="binding site" evidence="9">
    <location>
        <begin position="76"/>
        <end position="83"/>
    </location>
    <ligand>
        <name>ATP</name>
        <dbReference type="ChEBI" id="CHEBI:30616"/>
    </ligand>
</feature>
<comment type="subcellular location">
    <subcellularLocation>
        <location evidence="1">Cytoplasm</location>
        <location evidence="1">Cytoskeleton</location>
        <location evidence="1">Spindle</location>
    </subcellularLocation>
</comment>
<organism evidence="11 12">
    <name type="scientific">Paralvinella palmiformis</name>
    <dbReference type="NCBI Taxonomy" id="53620"/>
    <lineage>
        <taxon>Eukaryota</taxon>
        <taxon>Metazoa</taxon>
        <taxon>Spiralia</taxon>
        <taxon>Lophotrochozoa</taxon>
        <taxon>Annelida</taxon>
        <taxon>Polychaeta</taxon>
        <taxon>Sedentaria</taxon>
        <taxon>Canalipalpata</taxon>
        <taxon>Terebellida</taxon>
        <taxon>Terebelliformia</taxon>
        <taxon>Alvinellidae</taxon>
        <taxon>Paralvinella</taxon>
    </lineage>
</organism>
<keyword evidence="5 9" id="KW-0067">ATP-binding</keyword>
<gene>
    <name evidence="11" type="ORF">LSH36_90g06044</name>
</gene>